<keyword evidence="3" id="KW-1185">Reference proteome</keyword>
<dbReference type="GO" id="GO:0004016">
    <property type="term" value="F:adenylate cyclase activity"/>
    <property type="evidence" value="ECO:0007669"/>
    <property type="project" value="UniProtKB-ARBA"/>
</dbReference>
<organism evidence="2 3">
    <name type="scientific">Cellulomonas humilata</name>
    <dbReference type="NCBI Taxonomy" id="144055"/>
    <lineage>
        <taxon>Bacteria</taxon>
        <taxon>Bacillati</taxon>
        <taxon>Actinomycetota</taxon>
        <taxon>Actinomycetes</taxon>
        <taxon>Micrococcales</taxon>
        <taxon>Cellulomonadaceae</taxon>
        <taxon>Cellulomonas</taxon>
    </lineage>
</organism>
<reference evidence="2 3" key="1">
    <citation type="submission" date="2020-05" db="EMBL/GenBank/DDBJ databases">
        <title>Genome Sequencing of Type Strains.</title>
        <authorList>
            <person name="Lemaire J.F."/>
            <person name="Inderbitzin P."/>
            <person name="Gregorio O.A."/>
            <person name="Collins S.B."/>
            <person name="Wespe N."/>
            <person name="Knight-Connoni V."/>
        </authorList>
    </citation>
    <scope>NUCLEOTIDE SEQUENCE [LARGE SCALE GENOMIC DNA]</scope>
    <source>
        <strain evidence="2 3">ATCC 25174</strain>
    </source>
</reference>
<protein>
    <submittedName>
        <fullName evidence="2">Adenylate/guanylate cyclase domain-containing protein</fullName>
    </submittedName>
</protein>
<dbReference type="Gene3D" id="3.40.50.1820">
    <property type="entry name" value="alpha/beta hydrolase"/>
    <property type="match status" value="1"/>
</dbReference>
<accession>A0A7Y6A1S1</accession>
<dbReference type="Gene3D" id="3.30.70.1230">
    <property type="entry name" value="Nucleotide cyclase"/>
    <property type="match status" value="1"/>
</dbReference>
<dbReference type="EMBL" id="JABMCI010000060">
    <property type="protein sequence ID" value="NUU17295.1"/>
    <property type="molecule type" value="Genomic_DNA"/>
</dbReference>
<dbReference type="InterPro" id="IPR029787">
    <property type="entry name" value="Nucleotide_cyclase"/>
</dbReference>
<feature type="domain" description="Guanylate cyclase" evidence="1">
    <location>
        <begin position="286"/>
        <end position="393"/>
    </location>
</feature>
<dbReference type="Pfam" id="PF00211">
    <property type="entry name" value="Guanylate_cyc"/>
    <property type="match status" value="1"/>
</dbReference>
<dbReference type="SUPFAM" id="SSF53474">
    <property type="entry name" value="alpha/beta-Hydrolases"/>
    <property type="match status" value="1"/>
</dbReference>
<evidence type="ECO:0000313" key="3">
    <source>
        <dbReference type="Proteomes" id="UP000565724"/>
    </source>
</evidence>
<comment type="caution">
    <text evidence="2">The sequence shown here is derived from an EMBL/GenBank/DDBJ whole genome shotgun (WGS) entry which is preliminary data.</text>
</comment>
<dbReference type="Proteomes" id="UP000565724">
    <property type="component" value="Unassembled WGS sequence"/>
</dbReference>
<dbReference type="PANTHER" id="PTHR43433">
    <property type="entry name" value="HYDROLASE, ALPHA/BETA FOLD FAMILY PROTEIN"/>
    <property type="match status" value="1"/>
</dbReference>
<dbReference type="AlphaFoldDB" id="A0A7Y6A1S1"/>
<dbReference type="InterPro" id="IPR001054">
    <property type="entry name" value="A/G_cyclase"/>
</dbReference>
<gene>
    <name evidence="2" type="ORF">HP550_08540</name>
</gene>
<dbReference type="Pfam" id="PF00561">
    <property type="entry name" value="Abhydrolase_1"/>
    <property type="match status" value="1"/>
</dbReference>
<evidence type="ECO:0000313" key="2">
    <source>
        <dbReference type="EMBL" id="NUU17295.1"/>
    </source>
</evidence>
<dbReference type="GO" id="GO:0035556">
    <property type="term" value="P:intracellular signal transduction"/>
    <property type="evidence" value="ECO:0007669"/>
    <property type="project" value="InterPro"/>
</dbReference>
<dbReference type="InterPro" id="IPR000073">
    <property type="entry name" value="AB_hydrolase_1"/>
</dbReference>
<dbReference type="SMART" id="SM00044">
    <property type="entry name" value="CYCc"/>
    <property type="match status" value="1"/>
</dbReference>
<dbReference type="RefSeq" id="WP_175347227.1">
    <property type="nucleotide sequence ID" value="NZ_JABMCI010000060.1"/>
</dbReference>
<dbReference type="CDD" id="cd07302">
    <property type="entry name" value="CHD"/>
    <property type="match status" value="1"/>
</dbReference>
<dbReference type="PANTHER" id="PTHR43433:SF8">
    <property type="entry name" value="BIFUNCTIONAL LIPASE_ADENYLATE CYCLASE LIPJ"/>
    <property type="match status" value="1"/>
</dbReference>
<dbReference type="SUPFAM" id="SSF55073">
    <property type="entry name" value="Nucleotide cyclase"/>
    <property type="match status" value="1"/>
</dbReference>
<proteinExistence type="predicted"/>
<dbReference type="GO" id="GO:0009190">
    <property type="term" value="P:cyclic nucleotide biosynthetic process"/>
    <property type="evidence" value="ECO:0007669"/>
    <property type="project" value="InterPro"/>
</dbReference>
<name>A0A7Y6A1S1_9CELL</name>
<dbReference type="InterPro" id="IPR050471">
    <property type="entry name" value="AB_hydrolase"/>
</dbReference>
<sequence length="458" mass="48715">MRPETQFTRSGDVYLAYQTVGRGDREFLIVNGGLTHVEAMWDIPELSGFVEQLAQVGRVAFFDKRGVGLSDRVTELSTLDISAQDAIAVMDAAGLAQPVLYGPTDGASQCLATAALYPHRVSGIVALEPAPTFVVDKDDPWGFPEDVAQMLQQMVARSWGQGILLAMGAGVVGQDPRVIAAFQRYERMAATPATADWWVRCFLNTDVRPYLAAVKAPVVVVHARGNAKALVSHVQWVADHLPNSRFLELDGDLADVSMPGGPILDELEDLAAGTRVGGAAHRQLVALLVTDLVGSTTSMSRLGEEGWRRLLEDHRRMVRAALTRYAGTEIDTAGDGFLAAFRLASQALRCAVEIRDESAPSGVAVRQGVHAGEVSIFDTGVAGQAVHVAARVAALADAGDVYVTDVALALCTGEHPLAEQVGTRVLRGVPGRWRLHRLASSGAPIAAAAFPEMTGGTP</sequence>
<dbReference type="InterPro" id="IPR029058">
    <property type="entry name" value="AB_hydrolase_fold"/>
</dbReference>
<evidence type="ECO:0000259" key="1">
    <source>
        <dbReference type="PROSITE" id="PS50125"/>
    </source>
</evidence>
<dbReference type="PROSITE" id="PS50125">
    <property type="entry name" value="GUANYLATE_CYCLASE_2"/>
    <property type="match status" value="1"/>
</dbReference>